<gene>
    <name evidence="5" type="ORF">J07HQW1_02322</name>
</gene>
<reference evidence="5 6" key="1">
    <citation type="journal article" date="2013" name="PLoS ONE">
        <title>Assembly-driven community genomics of a hypersaline microbial ecosystem.</title>
        <authorList>
            <person name="Podell S."/>
            <person name="Ugalde J.A."/>
            <person name="Narasingarao P."/>
            <person name="Banfield J.F."/>
            <person name="Heidelberg K.B."/>
            <person name="Allen E.E."/>
        </authorList>
    </citation>
    <scope>NUCLEOTIDE SEQUENCE [LARGE SCALE GENOMIC DNA]</scope>
    <source>
        <strain evidence="6">J07HQW1</strain>
    </source>
</reference>
<dbReference type="Pfam" id="PF00106">
    <property type="entry name" value="adh_short"/>
    <property type="match status" value="1"/>
</dbReference>
<dbReference type="HOGENOM" id="CLU_010194_2_10_2"/>
<dbReference type="InterPro" id="IPR036291">
    <property type="entry name" value="NAD(P)-bd_dom_sf"/>
</dbReference>
<dbReference type="PRINTS" id="PR00081">
    <property type="entry name" value="GDHRDH"/>
</dbReference>
<dbReference type="EMBL" id="KE356560">
    <property type="protein sequence ID" value="ERG92286.1"/>
    <property type="molecule type" value="Genomic_DNA"/>
</dbReference>
<dbReference type="Proteomes" id="UP000030649">
    <property type="component" value="Unassembled WGS sequence"/>
</dbReference>
<evidence type="ECO:0000256" key="2">
    <source>
        <dbReference type="ARBA" id="ARBA00023002"/>
    </source>
</evidence>
<dbReference type="InterPro" id="IPR057326">
    <property type="entry name" value="KR_dom"/>
</dbReference>
<protein>
    <submittedName>
        <fullName evidence="5">Short-chain dehydrogenase</fullName>
    </submittedName>
</protein>
<dbReference type="AlphaFoldDB" id="U1PJC6"/>
<name>U1PJC6_9EURY</name>
<evidence type="ECO:0000256" key="3">
    <source>
        <dbReference type="RuleBase" id="RU000363"/>
    </source>
</evidence>
<dbReference type="GO" id="GO:0016491">
    <property type="term" value="F:oxidoreductase activity"/>
    <property type="evidence" value="ECO:0007669"/>
    <property type="project" value="UniProtKB-KW"/>
</dbReference>
<evidence type="ECO:0000313" key="6">
    <source>
        <dbReference type="Proteomes" id="UP000030649"/>
    </source>
</evidence>
<dbReference type="PRINTS" id="PR00080">
    <property type="entry name" value="SDRFAMILY"/>
</dbReference>
<accession>U1PJC6</accession>
<dbReference type="CDD" id="cd05233">
    <property type="entry name" value="SDR_c"/>
    <property type="match status" value="1"/>
</dbReference>
<evidence type="ECO:0000256" key="1">
    <source>
        <dbReference type="ARBA" id="ARBA00006484"/>
    </source>
</evidence>
<dbReference type="InterPro" id="IPR002347">
    <property type="entry name" value="SDR_fam"/>
</dbReference>
<keyword evidence="2" id="KW-0560">Oxidoreductase</keyword>
<feature type="domain" description="Ketoreductase" evidence="4">
    <location>
        <begin position="20"/>
        <end position="204"/>
    </location>
</feature>
<dbReference type="PANTHER" id="PTHR44196:SF1">
    <property type="entry name" value="DEHYDROGENASE_REDUCTASE SDR FAMILY MEMBER 7B"/>
    <property type="match status" value="1"/>
</dbReference>
<sequence length="256" mass="27727">MSPVPPAMRTMPLEMTLENQTAVITGGSSGIGAATARRLAAAGADIALLARREERLNELAEELTVEYEAETLTVPTDVRDATAVEAAIEATVERFGGIDVAVANAGLARGSDIESMSTESYRAMMDTNVDGAFFFTRAVLTHLRESTGTIVFVGSFAGEYPRPFNPVYAASKWWIRGFAKSVAAQVGDTGVGVSVVNPSEVRTEFDVEGEQFTDRFEQGEVTEPEEVAEAITFAAAQEYSTIQELDIYRRDKYTGW</sequence>
<evidence type="ECO:0000313" key="5">
    <source>
        <dbReference type="EMBL" id="ERG92286.1"/>
    </source>
</evidence>
<evidence type="ECO:0000259" key="4">
    <source>
        <dbReference type="SMART" id="SM00822"/>
    </source>
</evidence>
<dbReference type="Gene3D" id="3.40.50.720">
    <property type="entry name" value="NAD(P)-binding Rossmann-like Domain"/>
    <property type="match status" value="1"/>
</dbReference>
<dbReference type="SMART" id="SM00822">
    <property type="entry name" value="PKS_KR"/>
    <property type="match status" value="1"/>
</dbReference>
<dbReference type="PANTHER" id="PTHR44196">
    <property type="entry name" value="DEHYDROGENASE/REDUCTASE SDR FAMILY MEMBER 7B"/>
    <property type="match status" value="1"/>
</dbReference>
<comment type="similarity">
    <text evidence="1 3">Belongs to the short-chain dehydrogenases/reductases (SDR) family.</text>
</comment>
<dbReference type="FunFam" id="3.40.50.720:FF:000084">
    <property type="entry name" value="Short-chain dehydrogenase reductase"/>
    <property type="match status" value="1"/>
</dbReference>
<dbReference type="GO" id="GO:0016020">
    <property type="term" value="C:membrane"/>
    <property type="evidence" value="ECO:0007669"/>
    <property type="project" value="TreeGrafter"/>
</dbReference>
<proteinExistence type="inferred from homology"/>
<dbReference type="STRING" id="1238424.J07HQW1_02322"/>
<dbReference type="SUPFAM" id="SSF51735">
    <property type="entry name" value="NAD(P)-binding Rossmann-fold domains"/>
    <property type="match status" value="1"/>
</dbReference>
<organism evidence="5 6">
    <name type="scientific">Haloquadratum walsbyi J07HQW1</name>
    <dbReference type="NCBI Taxonomy" id="1238424"/>
    <lineage>
        <taxon>Archaea</taxon>
        <taxon>Methanobacteriati</taxon>
        <taxon>Methanobacteriota</taxon>
        <taxon>Stenosarchaea group</taxon>
        <taxon>Halobacteria</taxon>
        <taxon>Halobacteriales</taxon>
        <taxon>Haloferacaceae</taxon>
        <taxon>Haloquadratum</taxon>
    </lineage>
</organism>